<gene>
    <name evidence="2" type="ORF">IEO21_10056</name>
</gene>
<feature type="region of interest" description="Disordered" evidence="1">
    <location>
        <begin position="53"/>
        <end position="89"/>
    </location>
</feature>
<reference evidence="2" key="2">
    <citation type="journal article" name="Front. Microbiol.">
        <title>Degradative Capacity of Two Strains of Rhodonia placenta: From Phenotype to Genotype.</title>
        <authorList>
            <person name="Kolle M."/>
            <person name="Horta M.A.C."/>
            <person name="Nowrousian M."/>
            <person name="Ohm R.A."/>
            <person name="Benz J.P."/>
            <person name="Pilgard A."/>
        </authorList>
    </citation>
    <scope>NUCLEOTIDE SEQUENCE</scope>
    <source>
        <strain evidence="2">FPRL280</strain>
    </source>
</reference>
<comment type="caution">
    <text evidence="2">The sequence shown here is derived from an EMBL/GenBank/DDBJ whole genome shotgun (WGS) entry which is preliminary data.</text>
</comment>
<dbReference type="EMBL" id="JADOXO010000639">
    <property type="protein sequence ID" value="KAF9801695.1"/>
    <property type="molecule type" value="Genomic_DNA"/>
</dbReference>
<protein>
    <submittedName>
        <fullName evidence="2">Uncharacterized protein</fullName>
    </submittedName>
</protein>
<name>A0A8H7TXW5_9APHY</name>
<accession>A0A8H7TXW5</accession>
<evidence type="ECO:0000313" key="2">
    <source>
        <dbReference type="EMBL" id="KAF9801695.1"/>
    </source>
</evidence>
<dbReference type="Proteomes" id="UP000639403">
    <property type="component" value="Unassembled WGS sequence"/>
</dbReference>
<proteinExistence type="predicted"/>
<reference evidence="2" key="1">
    <citation type="submission" date="2020-11" db="EMBL/GenBank/DDBJ databases">
        <authorList>
            <person name="Koelle M."/>
            <person name="Horta M.A.C."/>
            <person name="Nowrousian M."/>
            <person name="Ohm R.A."/>
            <person name="Benz P."/>
            <person name="Pilgard A."/>
        </authorList>
    </citation>
    <scope>NUCLEOTIDE SEQUENCE</scope>
    <source>
        <strain evidence="2">FPRL280</strain>
    </source>
</reference>
<evidence type="ECO:0000256" key="1">
    <source>
        <dbReference type="SAM" id="MobiDB-lite"/>
    </source>
</evidence>
<feature type="compositionally biased region" description="Polar residues" evidence="1">
    <location>
        <begin position="1"/>
        <end position="20"/>
    </location>
</feature>
<feature type="region of interest" description="Disordered" evidence="1">
    <location>
        <begin position="302"/>
        <end position="341"/>
    </location>
</feature>
<feature type="region of interest" description="Disordered" evidence="1">
    <location>
        <begin position="1"/>
        <end position="23"/>
    </location>
</feature>
<feature type="compositionally biased region" description="Low complexity" evidence="1">
    <location>
        <begin position="78"/>
        <end position="89"/>
    </location>
</feature>
<organism evidence="2 3">
    <name type="scientific">Rhodonia placenta</name>
    <dbReference type="NCBI Taxonomy" id="104341"/>
    <lineage>
        <taxon>Eukaryota</taxon>
        <taxon>Fungi</taxon>
        <taxon>Dikarya</taxon>
        <taxon>Basidiomycota</taxon>
        <taxon>Agaricomycotina</taxon>
        <taxon>Agaricomycetes</taxon>
        <taxon>Polyporales</taxon>
        <taxon>Adustoporiaceae</taxon>
        <taxon>Rhodonia</taxon>
    </lineage>
</organism>
<sequence length="397" mass="43158">MLSPSPSSNTNCPDPSSSKASGLRSLMGIRKARSCSPLPTSVSLLSSQDLTISTPNSDLATPASPVFDGPVMSHKRTGSTATSHSARSTRSVRSSCISSPLASPNLGIRHFSGLPGTLGWLRSTRFELWIDQDNSRTFRPVFKLTGYTNDSSEDHEAYLVNALTFGLADFMPVTRQELFVNAVGKTDATLTLRRLTMAGDESKDYISQVASLPTDEDGVYSVSGVELFDVQASLAPLALRWKFEYFVHNALDASASEGRLFTPLRFSCSPGLLHPTHGKKKTRLMELFTRNPSARLRAEKMTAPKPGPSLIGLRPLYKDDHSPGPGASSYDRQSGEGQVADHSVTSMVPGYSLRRSPKLAYCITPPSTLTELMSTFTDTDINLPPRSSKHNEGMRRI</sequence>
<evidence type="ECO:0000313" key="3">
    <source>
        <dbReference type="Proteomes" id="UP000639403"/>
    </source>
</evidence>
<dbReference type="AlphaFoldDB" id="A0A8H7TXW5"/>